<dbReference type="EMBL" id="JARBHB010000015">
    <property type="protein sequence ID" value="KAJ8867788.1"/>
    <property type="molecule type" value="Genomic_DNA"/>
</dbReference>
<feature type="compositionally biased region" description="Basic and acidic residues" evidence="1">
    <location>
        <begin position="537"/>
        <end position="547"/>
    </location>
</feature>
<feature type="compositionally biased region" description="Polar residues" evidence="1">
    <location>
        <begin position="873"/>
        <end position="886"/>
    </location>
</feature>
<feature type="region of interest" description="Disordered" evidence="1">
    <location>
        <begin position="219"/>
        <end position="268"/>
    </location>
</feature>
<feature type="region of interest" description="Disordered" evidence="1">
    <location>
        <begin position="512"/>
        <end position="577"/>
    </location>
</feature>
<reference evidence="2 3" key="1">
    <citation type="submission" date="2023-02" db="EMBL/GenBank/DDBJ databases">
        <title>LHISI_Scaffold_Assembly.</title>
        <authorList>
            <person name="Stuart O.P."/>
            <person name="Cleave R."/>
            <person name="Magrath M.J.L."/>
            <person name="Mikheyev A.S."/>
        </authorList>
    </citation>
    <scope>NUCLEOTIDE SEQUENCE [LARGE SCALE GENOMIC DNA]</scope>
    <source>
        <strain evidence="2">Daus_M_001</strain>
        <tissue evidence="2">Leg muscle</tissue>
    </source>
</reference>
<protein>
    <submittedName>
        <fullName evidence="2">Uncharacterized protein</fullName>
    </submittedName>
</protein>
<comment type="caution">
    <text evidence="2">The sequence shown here is derived from an EMBL/GenBank/DDBJ whole genome shotgun (WGS) entry which is preliminary data.</text>
</comment>
<proteinExistence type="predicted"/>
<keyword evidence="3" id="KW-1185">Reference proteome</keyword>
<accession>A0ABQ9G5Q3</accession>
<feature type="compositionally biased region" description="Low complexity" evidence="1">
    <location>
        <begin position="522"/>
        <end position="536"/>
    </location>
</feature>
<name>A0ABQ9G5Q3_9NEOP</name>
<feature type="region of interest" description="Disordered" evidence="1">
    <location>
        <begin position="1132"/>
        <end position="1153"/>
    </location>
</feature>
<feature type="region of interest" description="Disordered" evidence="1">
    <location>
        <begin position="1247"/>
        <end position="1268"/>
    </location>
</feature>
<gene>
    <name evidence="2" type="ORF">PR048_031593</name>
</gene>
<feature type="compositionally biased region" description="Polar residues" evidence="1">
    <location>
        <begin position="1133"/>
        <end position="1146"/>
    </location>
</feature>
<sequence length="1317" mass="143695">MFTLTFDSKFQNSGEVLRDEVGKARRVWSSTEINCGGKRDITEVTRRPSASSGTVPFAKIRGSIPGRPSGRRVIIPLPLHPRGNGPLSPSTEKLDSTVTCILERQMFVHWLLAQRVVSVTSHLAVWHSLRVSLKVCYGLRVIQGVANKLRSNCEVKFSIHTLDVYLRRTAYRCVALCRDAWWLYRREGVGGNNAAATFPRAGQKQLGGARRWGGGWVSHSPGSAEGTVADGEVEPGRVEPKAKSGGRTVGPRDVTAPAPCRKPSPGGGNSLQYSLLQAVHESHLIASNERTVKRSLEDNDSDLPFNTESNSFWMPSKHFKLRVHFRIVDNPGNGGTTFFRRYKYAFLEIERRATAAAMQVPIPLLGRASYGATSPLAPLRSTGLDACDTPPSPGTRAPDVGGASLLQRQLSLSGSVDPGAWPLLPRLGPPTGRNVAQERANAKGDTGAHIKCRIVTMPVTISKCCTLYETCPYISLEAKHGITTEYLGMQSNKSKLRCANQHLVTYLPTDDAAEREPLTPHSSQSDSSPVSRPSRSQSDKANTEQRRNANARGTGDPRENPPTSGIARYDSHMRKSGRDRAETRTWFALAGAFCNPESKVCFAKGQSLNVAERDLRKDYCYVTSCRAKLIIIAPEGIITDVLCKEAFWDSRGRSWDHLQDEGPDGTNTPLRFTIADRRKLVGNKKGDYLASNGARGCSSRVTRLQRRGWSWLLRPRRLSAQGTDDTRALLEFDCPPPPFSGPNNLKAFVGVVTTDECCFVYNNALCVRGRGGGECFWLSDIPRNFSPCTLERTGPRKLLTRMPCMLKLNLKEGRSADAIVSVCNGNKRRSGLPFLAPPRTSRCAWPTIKRSLSPARRSSKSVWPTLTPPPQCCPSTHNESTPSSHAETGGGAGGQITLLAVGSSVPGHQTYQRPAGAAAAILNHSPWRTDLISASVLCSTDCRPLHPCCPAGKGLAGKERRTAAQFSLLAPVTPYLPGFVSSRGETIGGRGLDNAQQPKDLITSYKAQRLCVKCLLCNELSCSGQQKSRTQVEELPEGRGSVAIILLAMLSTVVEGMAAKFLRSLRPFIIRLIACNSTSYTLPPSLCTPFEGNALLTLSKASVQRLFLETTSLSTTIPPCCTCPSSPPATHSNRPQSQCSSASGKESFNKSRKLPQKGQLTAFASESREFVVNVVVHLNPSCDWTQATKHRLLASSGIITAWRCGSPSRTPGRVGRPDLWAMCSLRSGGETSSARREIQLLQPYGWYKGPHKGPSTPPAPSFGNDESPSRNHSSKGCCYGTNRFVRECTSFFLLRHSSTVEKKWPILKKRVGVCREL</sequence>
<organism evidence="2 3">
    <name type="scientific">Dryococelus australis</name>
    <dbReference type="NCBI Taxonomy" id="614101"/>
    <lineage>
        <taxon>Eukaryota</taxon>
        <taxon>Metazoa</taxon>
        <taxon>Ecdysozoa</taxon>
        <taxon>Arthropoda</taxon>
        <taxon>Hexapoda</taxon>
        <taxon>Insecta</taxon>
        <taxon>Pterygota</taxon>
        <taxon>Neoptera</taxon>
        <taxon>Polyneoptera</taxon>
        <taxon>Phasmatodea</taxon>
        <taxon>Verophasmatodea</taxon>
        <taxon>Anareolatae</taxon>
        <taxon>Phasmatidae</taxon>
        <taxon>Eurycanthinae</taxon>
        <taxon>Dryococelus</taxon>
    </lineage>
</organism>
<evidence type="ECO:0000313" key="3">
    <source>
        <dbReference type="Proteomes" id="UP001159363"/>
    </source>
</evidence>
<evidence type="ECO:0000313" key="2">
    <source>
        <dbReference type="EMBL" id="KAJ8867788.1"/>
    </source>
</evidence>
<dbReference type="Proteomes" id="UP001159363">
    <property type="component" value="Chromosome 14"/>
</dbReference>
<evidence type="ECO:0000256" key="1">
    <source>
        <dbReference type="SAM" id="MobiDB-lite"/>
    </source>
</evidence>
<feature type="region of interest" description="Disordered" evidence="1">
    <location>
        <begin position="856"/>
        <end position="893"/>
    </location>
</feature>